<gene>
    <name evidence="8" type="ORF">MTP16_14830</name>
</gene>
<feature type="chain" id="PRO_5045700142" description="Glycosyl hydrolase" evidence="5">
    <location>
        <begin position="39"/>
        <end position="504"/>
    </location>
</feature>
<dbReference type="InterPro" id="IPR033453">
    <property type="entry name" value="Glyco_hydro_30_TIM-barrel"/>
</dbReference>
<evidence type="ECO:0000313" key="8">
    <source>
        <dbReference type="EMBL" id="UOE32404.1"/>
    </source>
</evidence>
<evidence type="ECO:0000256" key="4">
    <source>
        <dbReference type="RuleBase" id="RU361188"/>
    </source>
</evidence>
<keyword evidence="3 4" id="KW-0378">Hydrolase</keyword>
<comment type="similarity">
    <text evidence="1 4">Belongs to the glycosyl hydrolase 30 family.</text>
</comment>
<dbReference type="SUPFAM" id="SSF51011">
    <property type="entry name" value="Glycosyl hydrolase domain"/>
    <property type="match status" value="1"/>
</dbReference>
<dbReference type="Proteomes" id="UP000831390">
    <property type="component" value="Chromosome"/>
</dbReference>
<evidence type="ECO:0000259" key="7">
    <source>
        <dbReference type="Pfam" id="PF17189"/>
    </source>
</evidence>
<dbReference type="Gene3D" id="2.60.40.1180">
    <property type="entry name" value="Golgi alpha-mannosidase II"/>
    <property type="match status" value="1"/>
</dbReference>
<keyword evidence="2 5" id="KW-0732">Signal</keyword>
<evidence type="ECO:0008006" key="10">
    <source>
        <dbReference type="Google" id="ProtNLM"/>
    </source>
</evidence>
<dbReference type="PRINTS" id="PR00843">
    <property type="entry name" value="GLHYDRLASE30"/>
</dbReference>
<keyword evidence="4" id="KW-0326">Glycosidase</keyword>
<protein>
    <recommendedName>
        <fullName evidence="10">Glycosyl hydrolase</fullName>
    </recommendedName>
</protein>
<feature type="domain" description="Glycosyl hydrolase family 30 beta sandwich" evidence="7">
    <location>
        <begin position="441"/>
        <end position="501"/>
    </location>
</feature>
<dbReference type="RefSeq" id="WP_243510956.1">
    <property type="nucleotide sequence ID" value="NZ_CP094534.1"/>
</dbReference>
<evidence type="ECO:0000256" key="1">
    <source>
        <dbReference type="ARBA" id="ARBA00005382"/>
    </source>
</evidence>
<accession>A0ABY4AZV7</accession>
<dbReference type="PANTHER" id="PTHR11069">
    <property type="entry name" value="GLUCOSYLCERAMIDASE"/>
    <property type="match status" value="1"/>
</dbReference>
<feature type="signal peptide" evidence="5">
    <location>
        <begin position="1"/>
        <end position="38"/>
    </location>
</feature>
<evidence type="ECO:0000259" key="6">
    <source>
        <dbReference type="Pfam" id="PF02055"/>
    </source>
</evidence>
<sequence>MRLPFSFQLPTAVSQNRTRLLLLAGLGLHLVAAGPAAAQSAPKGAPYSAAGKTARVFTTAANTSLRLAAGEALKFEPAPQPLETQVCVFVDPGHSFQTLLGIGGALTDASAETFAKLPKPQQQEFLKAYYSPTAGIGYTLGRTSIHSSDFSSGSYTYVSDKDETLKTFSVKHDEQFRVPFIKQVMAAAGGKLTLYVAPWSPPAWMKDNNDLLHGGKLLPKYRQTWADYYVKFIKAYEQMGVPIWGLSVQNEPMATQKWESCIYTGEEERDFIKGFLGPTLAKGGLGTKKLIAWDHNRDLVYQRASTVLDDPAAAKYVWGIGYHWYETWTGSGMLTDNVRRVHEAYPNTNLIFTEGCKEKFDLAKVDDWALGEKYGMSMIGDFNAGTVGWTDWNVLLDETGGPNHVGNFCFAPVIADTKAGKLIYTNAYYYIGHFSKFIRPGAKRVATASTRDWLQTTAFRNPDGSLAVVVLNSGDKPQDFQLWLAGQGAKTTAAPHSIMTLVMN</sequence>
<dbReference type="InterPro" id="IPR001139">
    <property type="entry name" value="Glyco_hydro_30"/>
</dbReference>
<dbReference type="InterPro" id="IPR013780">
    <property type="entry name" value="Glyco_hydro_b"/>
</dbReference>
<evidence type="ECO:0000313" key="9">
    <source>
        <dbReference type="Proteomes" id="UP000831390"/>
    </source>
</evidence>
<evidence type="ECO:0000256" key="2">
    <source>
        <dbReference type="ARBA" id="ARBA00022729"/>
    </source>
</evidence>
<dbReference type="EMBL" id="CP094534">
    <property type="protein sequence ID" value="UOE32404.1"/>
    <property type="molecule type" value="Genomic_DNA"/>
</dbReference>
<organism evidence="8 9">
    <name type="scientific">Hymenobacter monticola</name>
    <dbReference type="NCBI Taxonomy" id="1705399"/>
    <lineage>
        <taxon>Bacteria</taxon>
        <taxon>Pseudomonadati</taxon>
        <taxon>Bacteroidota</taxon>
        <taxon>Cytophagia</taxon>
        <taxon>Cytophagales</taxon>
        <taxon>Hymenobacteraceae</taxon>
        <taxon>Hymenobacter</taxon>
    </lineage>
</organism>
<proteinExistence type="inferred from homology"/>
<dbReference type="Gene3D" id="3.20.20.80">
    <property type="entry name" value="Glycosidases"/>
    <property type="match status" value="1"/>
</dbReference>
<name>A0ABY4AZV7_9BACT</name>
<dbReference type="InterPro" id="IPR033452">
    <property type="entry name" value="GH30_C"/>
</dbReference>
<evidence type="ECO:0000256" key="3">
    <source>
        <dbReference type="ARBA" id="ARBA00022801"/>
    </source>
</evidence>
<dbReference type="SUPFAM" id="SSF51445">
    <property type="entry name" value="(Trans)glycosidases"/>
    <property type="match status" value="1"/>
</dbReference>
<dbReference type="Pfam" id="PF17189">
    <property type="entry name" value="Glyco_hydro_30C"/>
    <property type="match status" value="1"/>
</dbReference>
<feature type="domain" description="Glycosyl hydrolase family 30 TIM-barrel" evidence="6">
    <location>
        <begin position="101"/>
        <end position="438"/>
    </location>
</feature>
<evidence type="ECO:0000256" key="5">
    <source>
        <dbReference type="SAM" id="SignalP"/>
    </source>
</evidence>
<reference evidence="8 9" key="1">
    <citation type="submission" date="2022-03" db="EMBL/GenBank/DDBJ databases">
        <title>Hymenobactersp. isolated from the air.</title>
        <authorList>
            <person name="Won M."/>
            <person name="Kwon S.-W."/>
        </authorList>
    </citation>
    <scope>NUCLEOTIDE SEQUENCE [LARGE SCALE GENOMIC DNA]</scope>
    <source>
        <strain evidence="8 9">KACC 22596</strain>
    </source>
</reference>
<dbReference type="PANTHER" id="PTHR11069:SF23">
    <property type="entry name" value="LYSOSOMAL ACID GLUCOSYLCERAMIDASE"/>
    <property type="match status" value="1"/>
</dbReference>
<dbReference type="Pfam" id="PF02055">
    <property type="entry name" value="Glyco_hydro_30"/>
    <property type="match status" value="1"/>
</dbReference>
<keyword evidence="9" id="KW-1185">Reference proteome</keyword>
<dbReference type="InterPro" id="IPR017853">
    <property type="entry name" value="GH"/>
</dbReference>